<feature type="non-terminal residue" evidence="3">
    <location>
        <position position="1"/>
    </location>
</feature>
<keyword evidence="1" id="KW-0677">Repeat</keyword>
<dbReference type="SUPFAM" id="SSF52540">
    <property type="entry name" value="P-loop containing nucleoside triphosphate hydrolases"/>
    <property type="match status" value="1"/>
</dbReference>
<keyword evidence="3" id="KW-0547">Nucleotide-binding</keyword>
<feature type="domain" description="ABC transporter" evidence="2">
    <location>
        <begin position="52"/>
        <end position="106"/>
    </location>
</feature>
<evidence type="ECO:0000259" key="2">
    <source>
        <dbReference type="Pfam" id="PF00005"/>
    </source>
</evidence>
<dbReference type="AlphaFoldDB" id="A0A3M8X3K6"/>
<gene>
    <name evidence="3" type="ORF">EEJ42_03485</name>
</gene>
<evidence type="ECO:0000313" key="4">
    <source>
        <dbReference type="Proteomes" id="UP000275401"/>
    </source>
</evidence>
<dbReference type="InterPro" id="IPR027417">
    <property type="entry name" value="P-loop_NTPase"/>
</dbReference>
<dbReference type="PANTHER" id="PTHR19211:SF123">
    <property type="entry name" value="ABC TRANSPORTER"/>
    <property type="match status" value="1"/>
</dbReference>
<name>A0A3M8X3K6_9ACTN</name>
<dbReference type="Gene3D" id="3.40.50.300">
    <property type="entry name" value="P-loop containing nucleotide triphosphate hydrolases"/>
    <property type="match status" value="1"/>
</dbReference>
<dbReference type="RefSeq" id="WP_148081837.1">
    <property type="nucleotide sequence ID" value="NZ_RIBZ01000047.1"/>
</dbReference>
<dbReference type="GO" id="GO:0005524">
    <property type="term" value="F:ATP binding"/>
    <property type="evidence" value="ECO:0007669"/>
    <property type="project" value="UniProtKB-KW"/>
</dbReference>
<protein>
    <submittedName>
        <fullName evidence="3">ABC transporter ATP-binding protein</fullName>
    </submittedName>
</protein>
<organism evidence="3 4">
    <name type="scientific">Streptomyces botrytidirepellens</name>
    <dbReference type="NCBI Taxonomy" id="2486417"/>
    <lineage>
        <taxon>Bacteria</taxon>
        <taxon>Bacillati</taxon>
        <taxon>Actinomycetota</taxon>
        <taxon>Actinomycetes</taxon>
        <taxon>Kitasatosporales</taxon>
        <taxon>Streptomycetaceae</taxon>
        <taxon>Streptomyces</taxon>
    </lineage>
</organism>
<dbReference type="GO" id="GO:0016887">
    <property type="term" value="F:ATP hydrolysis activity"/>
    <property type="evidence" value="ECO:0007669"/>
    <property type="project" value="InterPro"/>
</dbReference>
<reference evidence="3 4" key="1">
    <citation type="submission" date="2018-11" db="EMBL/GenBank/DDBJ databases">
        <title>The Potential of Streptomyces as Biocontrol Agents against the Tomato grey mould, Botrytis cinerea (Gray mold) Frontiers in Microbiology.</title>
        <authorList>
            <person name="Li D."/>
        </authorList>
    </citation>
    <scope>NUCLEOTIDE SEQUENCE [LARGE SCALE GENOMIC DNA]</scope>
    <source>
        <strain evidence="3 4">NEAU-LD23</strain>
    </source>
</reference>
<sequence>TLLAALLGRLPLDEGHASLGPGVVVGEIDQARALFFGGEALLDAFGAAVPEMAPADVRTLLAKFGLKAAHVLRPASTLSPGERTRAALALLQARGVNLLVLDEPTNHLDLPAIEQLESALASYQGTLLLVTHDRRMLEAVHTTRRLEVAEGHVTEVWHDVHRDP</sequence>
<comment type="caution">
    <text evidence="3">The sequence shown here is derived from an EMBL/GenBank/DDBJ whole genome shotgun (WGS) entry which is preliminary data.</text>
</comment>
<dbReference type="PANTHER" id="PTHR19211">
    <property type="entry name" value="ATP-BINDING TRANSPORT PROTEIN-RELATED"/>
    <property type="match status" value="1"/>
</dbReference>
<accession>A0A3M8X3K6</accession>
<keyword evidence="4" id="KW-1185">Reference proteome</keyword>
<dbReference type="Pfam" id="PF00005">
    <property type="entry name" value="ABC_tran"/>
    <property type="match status" value="1"/>
</dbReference>
<dbReference type="InterPro" id="IPR003439">
    <property type="entry name" value="ABC_transporter-like_ATP-bd"/>
</dbReference>
<evidence type="ECO:0000256" key="1">
    <source>
        <dbReference type="ARBA" id="ARBA00022737"/>
    </source>
</evidence>
<dbReference type="Proteomes" id="UP000275401">
    <property type="component" value="Unassembled WGS sequence"/>
</dbReference>
<evidence type="ECO:0000313" key="3">
    <source>
        <dbReference type="EMBL" id="RNG36039.1"/>
    </source>
</evidence>
<dbReference type="EMBL" id="RIBZ01000047">
    <property type="protein sequence ID" value="RNG36039.1"/>
    <property type="molecule type" value="Genomic_DNA"/>
</dbReference>
<proteinExistence type="predicted"/>
<dbReference type="InterPro" id="IPR050611">
    <property type="entry name" value="ABCF"/>
</dbReference>
<keyword evidence="3" id="KW-0067">ATP-binding</keyword>